<dbReference type="Gene3D" id="2.40.37.10">
    <property type="entry name" value="Lyase, Ornithine Decarboxylase, Chain A, domain 1"/>
    <property type="match status" value="1"/>
</dbReference>
<dbReference type="InterPro" id="IPR001608">
    <property type="entry name" value="Ala_racemase_N"/>
</dbReference>
<keyword evidence="3" id="KW-0413">Isomerase</keyword>
<dbReference type="InterPro" id="IPR029066">
    <property type="entry name" value="PLP-binding_barrel"/>
</dbReference>
<dbReference type="Pfam" id="PF01168">
    <property type="entry name" value="Ala_racemase_N"/>
    <property type="match status" value="1"/>
</dbReference>
<dbReference type="Gene3D" id="3.20.20.10">
    <property type="entry name" value="Alanine racemase"/>
    <property type="match status" value="1"/>
</dbReference>
<dbReference type="GO" id="GO:0030632">
    <property type="term" value="P:D-alanine biosynthetic process"/>
    <property type="evidence" value="ECO:0007669"/>
    <property type="project" value="TreeGrafter"/>
</dbReference>
<protein>
    <submittedName>
        <fullName evidence="6">Alanine racemase</fullName>
    </submittedName>
</protein>
<gene>
    <name evidence="6" type="ORF">SAMN02745941_01863</name>
</gene>
<dbReference type="GO" id="GO:0008784">
    <property type="term" value="F:alanine racemase activity"/>
    <property type="evidence" value="ECO:0007669"/>
    <property type="project" value="InterPro"/>
</dbReference>
<feature type="modified residue" description="N6-(pyridoxal phosphate)lysine" evidence="4">
    <location>
        <position position="32"/>
    </location>
</feature>
<dbReference type="Pfam" id="PF00842">
    <property type="entry name" value="Ala_racemase_C"/>
    <property type="match status" value="1"/>
</dbReference>
<evidence type="ECO:0000256" key="4">
    <source>
        <dbReference type="PIRSR" id="PIRSR600821-50"/>
    </source>
</evidence>
<comment type="cofactor">
    <cofactor evidence="1 4">
        <name>pyridoxal 5'-phosphate</name>
        <dbReference type="ChEBI" id="CHEBI:597326"/>
    </cofactor>
</comment>
<sequence>MNVWCEVYKDKIIHNVDLIKKKSSKKLMAVIKSNAYGLGINEISSILSPLVDSFAVSTLEEAQSLTIEKDILVLTPLCVFHDYNDINSNIILTIDDEEDLSYLNMEKQYRVHIYVNTGMNRFGIEIDKLPKFIDYIKSNYKNVIIEGIYTHLHNTKNTNYSLKQIENFKRCVTPYIGIIPNIHCLNSNGFLNDVLYEACDFTNFIRIGNLLYGYSGLDKGFKQTYSFKSKILKSFKVSKGNTVGYGDKYKAPKDMLIGVLPIGKIHNFYCSVNRHGLSLINLLRIIYRFFVPLKELYFKDIPIDIISQPNMDNTLIDATNLKVGDIITVKLSPIIADSSIKRIYL</sequence>
<dbReference type="InterPro" id="IPR009006">
    <property type="entry name" value="Ala_racemase/Decarboxylase_C"/>
</dbReference>
<dbReference type="PANTHER" id="PTHR30511">
    <property type="entry name" value="ALANINE RACEMASE"/>
    <property type="match status" value="1"/>
</dbReference>
<dbReference type="RefSeq" id="WP_175550879.1">
    <property type="nucleotide sequence ID" value="NZ_FQXU01000005.1"/>
</dbReference>
<dbReference type="Proteomes" id="UP000184241">
    <property type="component" value="Unassembled WGS sequence"/>
</dbReference>
<keyword evidence="2 4" id="KW-0663">Pyridoxal phosphate</keyword>
<dbReference type="GO" id="GO:0005829">
    <property type="term" value="C:cytosol"/>
    <property type="evidence" value="ECO:0007669"/>
    <property type="project" value="TreeGrafter"/>
</dbReference>
<name>A0A1M5Y543_9CLOT</name>
<evidence type="ECO:0000256" key="3">
    <source>
        <dbReference type="ARBA" id="ARBA00023235"/>
    </source>
</evidence>
<feature type="domain" description="Alanine racemase C-terminal" evidence="5">
    <location>
        <begin position="224"/>
        <end position="345"/>
    </location>
</feature>
<dbReference type="GO" id="GO:0030170">
    <property type="term" value="F:pyridoxal phosphate binding"/>
    <property type="evidence" value="ECO:0007669"/>
    <property type="project" value="TreeGrafter"/>
</dbReference>
<evidence type="ECO:0000313" key="7">
    <source>
        <dbReference type="Proteomes" id="UP000184241"/>
    </source>
</evidence>
<dbReference type="SUPFAM" id="SSF50621">
    <property type="entry name" value="Alanine racemase C-terminal domain-like"/>
    <property type="match status" value="1"/>
</dbReference>
<dbReference type="SMART" id="SM01005">
    <property type="entry name" value="Ala_racemase_C"/>
    <property type="match status" value="1"/>
</dbReference>
<dbReference type="InterPro" id="IPR000821">
    <property type="entry name" value="Ala_racemase"/>
</dbReference>
<dbReference type="PROSITE" id="PS00395">
    <property type="entry name" value="ALANINE_RACEMASE"/>
    <property type="match status" value="1"/>
</dbReference>
<dbReference type="EMBL" id="FQXU01000005">
    <property type="protein sequence ID" value="SHI07181.1"/>
    <property type="molecule type" value="Genomic_DNA"/>
</dbReference>
<organism evidence="6 7">
    <name type="scientific">Clostridium intestinale DSM 6191</name>
    <dbReference type="NCBI Taxonomy" id="1121320"/>
    <lineage>
        <taxon>Bacteria</taxon>
        <taxon>Bacillati</taxon>
        <taxon>Bacillota</taxon>
        <taxon>Clostridia</taxon>
        <taxon>Eubacteriales</taxon>
        <taxon>Clostridiaceae</taxon>
        <taxon>Clostridium</taxon>
    </lineage>
</organism>
<evidence type="ECO:0000256" key="1">
    <source>
        <dbReference type="ARBA" id="ARBA00001933"/>
    </source>
</evidence>
<evidence type="ECO:0000313" key="6">
    <source>
        <dbReference type="EMBL" id="SHI07181.1"/>
    </source>
</evidence>
<dbReference type="InterPro" id="IPR020622">
    <property type="entry name" value="Ala_racemase_pyridoxalP-BS"/>
</dbReference>
<proteinExistence type="predicted"/>
<dbReference type="SUPFAM" id="SSF51419">
    <property type="entry name" value="PLP-binding barrel"/>
    <property type="match status" value="1"/>
</dbReference>
<accession>A0A1M5Y543</accession>
<evidence type="ECO:0000256" key="2">
    <source>
        <dbReference type="ARBA" id="ARBA00022898"/>
    </source>
</evidence>
<evidence type="ECO:0000259" key="5">
    <source>
        <dbReference type="SMART" id="SM01005"/>
    </source>
</evidence>
<dbReference type="InterPro" id="IPR011079">
    <property type="entry name" value="Ala_racemase_C"/>
</dbReference>
<dbReference type="PANTHER" id="PTHR30511:SF0">
    <property type="entry name" value="ALANINE RACEMASE, CATABOLIC-RELATED"/>
    <property type="match status" value="1"/>
</dbReference>
<dbReference type="PRINTS" id="PR00992">
    <property type="entry name" value="ALARACEMASE"/>
</dbReference>
<reference evidence="6 7" key="1">
    <citation type="submission" date="2016-11" db="EMBL/GenBank/DDBJ databases">
        <authorList>
            <person name="Jaros S."/>
            <person name="Januszkiewicz K."/>
            <person name="Wedrychowicz H."/>
        </authorList>
    </citation>
    <scope>NUCLEOTIDE SEQUENCE [LARGE SCALE GENOMIC DNA]</scope>
    <source>
        <strain evidence="6 7">DSM 6191</strain>
    </source>
</reference>
<dbReference type="AlphaFoldDB" id="A0A1M5Y543"/>